<gene>
    <name evidence="1" type="ORF">PHAVU_008G213100g</name>
</gene>
<evidence type="ECO:0000313" key="2">
    <source>
        <dbReference type="Proteomes" id="UP000000226"/>
    </source>
</evidence>
<dbReference type="Gramene" id="ESW13634">
    <property type="protein sequence ID" value="ESW13634"/>
    <property type="gene ID" value="PHAVU_008G213100g"/>
</dbReference>
<protein>
    <submittedName>
        <fullName evidence="1">Uncharacterized protein</fullName>
    </submittedName>
</protein>
<dbReference type="EMBL" id="CM002295">
    <property type="protein sequence ID" value="ESW13634.1"/>
    <property type="molecule type" value="Genomic_DNA"/>
</dbReference>
<name>V7B746_PHAVU</name>
<dbReference type="AlphaFoldDB" id="V7B746"/>
<proteinExistence type="predicted"/>
<evidence type="ECO:0000313" key="1">
    <source>
        <dbReference type="EMBL" id="ESW13634.1"/>
    </source>
</evidence>
<accession>V7B746</accession>
<sequence>MGSLQSESKNSFQTFIYLYLQGLLHQKSFYVSYYIRRGQGHGNLKFSNKLCNESFYEKQKGIYHNFNNANPQVKLPTVSPLSYGSIL</sequence>
<reference evidence="2" key="1">
    <citation type="journal article" date="2014" name="Nat. Genet.">
        <title>A reference genome for common bean and genome-wide analysis of dual domestications.</title>
        <authorList>
            <person name="Schmutz J."/>
            <person name="McClean P.E."/>
            <person name="Mamidi S."/>
            <person name="Wu G.A."/>
            <person name="Cannon S.B."/>
            <person name="Grimwood J."/>
            <person name="Jenkins J."/>
            <person name="Shu S."/>
            <person name="Song Q."/>
            <person name="Chavarro C."/>
            <person name="Torres-Torres M."/>
            <person name="Geffroy V."/>
            <person name="Moghaddam S.M."/>
            <person name="Gao D."/>
            <person name="Abernathy B."/>
            <person name="Barry K."/>
            <person name="Blair M."/>
            <person name="Brick M.A."/>
            <person name="Chovatia M."/>
            <person name="Gepts P."/>
            <person name="Goodstein D.M."/>
            <person name="Gonzales M."/>
            <person name="Hellsten U."/>
            <person name="Hyten D.L."/>
            <person name="Jia G."/>
            <person name="Kelly J.D."/>
            <person name="Kudrna D."/>
            <person name="Lee R."/>
            <person name="Richard M.M."/>
            <person name="Miklas P.N."/>
            <person name="Osorno J.M."/>
            <person name="Rodrigues J."/>
            <person name="Thareau V."/>
            <person name="Urrea C.A."/>
            <person name="Wang M."/>
            <person name="Yu Y."/>
            <person name="Zhang M."/>
            <person name="Wing R.A."/>
            <person name="Cregan P.B."/>
            <person name="Rokhsar D.S."/>
            <person name="Jackson S.A."/>
        </authorList>
    </citation>
    <scope>NUCLEOTIDE SEQUENCE [LARGE SCALE GENOMIC DNA]</scope>
    <source>
        <strain evidence="2">cv. G19833</strain>
    </source>
</reference>
<organism evidence="1 2">
    <name type="scientific">Phaseolus vulgaris</name>
    <name type="common">Kidney bean</name>
    <name type="synonym">French bean</name>
    <dbReference type="NCBI Taxonomy" id="3885"/>
    <lineage>
        <taxon>Eukaryota</taxon>
        <taxon>Viridiplantae</taxon>
        <taxon>Streptophyta</taxon>
        <taxon>Embryophyta</taxon>
        <taxon>Tracheophyta</taxon>
        <taxon>Spermatophyta</taxon>
        <taxon>Magnoliopsida</taxon>
        <taxon>eudicotyledons</taxon>
        <taxon>Gunneridae</taxon>
        <taxon>Pentapetalae</taxon>
        <taxon>rosids</taxon>
        <taxon>fabids</taxon>
        <taxon>Fabales</taxon>
        <taxon>Fabaceae</taxon>
        <taxon>Papilionoideae</taxon>
        <taxon>50 kb inversion clade</taxon>
        <taxon>NPAAA clade</taxon>
        <taxon>indigoferoid/millettioid clade</taxon>
        <taxon>Phaseoleae</taxon>
        <taxon>Phaseolus</taxon>
    </lineage>
</organism>
<dbReference type="Proteomes" id="UP000000226">
    <property type="component" value="Chromosome 8"/>
</dbReference>
<keyword evidence="2" id="KW-1185">Reference proteome</keyword>